<dbReference type="RefSeq" id="WP_380082252.1">
    <property type="nucleotide sequence ID" value="NZ_JBHSWD010000001.1"/>
</dbReference>
<sequence length="165" mass="18090">MTDNERKLTGRHGEELTAGSERTLVSQGSDTVMVDRLVLHEERAQVQVLREAAGAVTLQKRVVERQEQIPVTIRSEVLEITVKPGAGRVVLDGQELEAGQTYQVELTTERAAVQKEVVAISEVSIGKRAETVAHTEMVTLRREVLDVKDPGALIANAAEVDDLTR</sequence>
<feature type="domain" description="DUF2382" evidence="1">
    <location>
        <begin position="37"/>
        <end position="147"/>
    </location>
</feature>
<keyword evidence="3" id="KW-1185">Reference proteome</keyword>
<evidence type="ECO:0000313" key="3">
    <source>
        <dbReference type="Proteomes" id="UP001596297"/>
    </source>
</evidence>
<proteinExistence type="predicted"/>
<evidence type="ECO:0000313" key="2">
    <source>
        <dbReference type="EMBL" id="MFC6591245.1"/>
    </source>
</evidence>
<dbReference type="InterPro" id="IPR052967">
    <property type="entry name" value="Stress_Response_Assoc"/>
</dbReference>
<dbReference type="PANTHER" id="PTHR38463">
    <property type="entry name" value="STRESS RESPONSE PROTEIN YSNF"/>
    <property type="match status" value="1"/>
</dbReference>
<dbReference type="Pfam" id="PF09557">
    <property type="entry name" value="DUF2382"/>
    <property type="match status" value="1"/>
</dbReference>
<evidence type="ECO:0000259" key="1">
    <source>
        <dbReference type="Pfam" id="PF09557"/>
    </source>
</evidence>
<dbReference type="EMBL" id="JBHSWD010000001">
    <property type="protein sequence ID" value="MFC6591245.1"/>
    <property type="molecule type" value="Genomic_DNA"/>
</dbReference>
<gene>
    <name evidence="2" type="ORF">ACFP81_03850</name>
</gene>
<dbReference type="InterPro" id="IPR019060">
    <property type="entry name" value="DUF2382"/>
</dbReference>
<protein>
    <submittedName>
        <fullName evidence="2">YsnF/AvaK domain-containing protein</fullName>
    </submittedName>
</protein>
<accession>A0ABW1YCV6</accession>
<dbReference type="Proteomes" id="UP001596297">
    <property type="component" value="Unassembled WGS sequence"/>
</dbReference>
<name>A0ABW1YCV6_9DEIO</name>
<comment type="caution">
    <text evidence="2">The sequence shown here is derived from an EMBL/GenBank/DDBJ whole genome shotgun (WGS) entry which is preliminary data.</text>
</comment>
<reference evidence="3" key="1">
    <citation type="journal article" date="2019" name="Int. J. Syst. Evol. Microbiol.">
        <title>The Global Catalogue of Microorganisms (GCM) 10K type strain sequencing project: providing services to taxonomists for standard genome sequencing and annotation.</title>
        <authorList>
            <consortium name="The Broad Institute Genomics Platform"/>
            <consortium name="The Broad Institute Genome Sequencing Center for Infectious Disease"/>
            <person name="Wu L."/>
            <person name="Ma J."/>
        </authorList>
    </citation>
    <scope>NUCLEOTIDE SEQUENCE [LARGE SCALE GENOMIC DNA]</scope>
    <source>
        <strain evidence="3">CGMCC 1.15772</strain>
    </source>
</reference>
<organism evidence="2 3">
    <name type="scientific">Deinococcus lacus</name>
    <dbReference type="NCBI Taxonomy" id="392561"/>
    <lineage>
        <taxon>Bacteria</taxon>
        <taxon>Thermotogati</taxon>
        <taxon>Deinococcota</taxon>
        <taxon>Deinococci</taxon>
        <taxon>Deinococcales</taxon>
        <taxon>Deinococcaceae</taxon>
        <taxon>Deinococcus</taxon>
    </lineage>
</organism>
<dbReference type="PANTHER" id="PTHR38463:SF1">
    <property type="entry name" value="STRESS RESPONSE PROTEIN YSNF"/>
    <property type="match status" value="1"/>
</dbReference>